<evidence type="ECO:0000313" key="2">
    <source>
        <dbReference type="Proteomes" id="UP001271007"/>
    </source>
</evidence>
<dbReference type="Proteomes" id="UP001271007">
    <property type="component" value="Unassembled WGS sequence"/>
</dbReference>
<organism evidence="1 2">
    <name type="scientific">Extremus antarcticus</name>
    <dbReference type="NCBI Taxonomy" id="702011"/>
    <lineage>
        <taxon>Eukaryota</taxon>
        <taxon>Fungi</taxon>
        <taxon>Dikarya</taxon>
        <taxon>Ascomycota</taxon>
        <taxon>Pezizomycotina</taxon>
        <taxon>Dothideomycetes</taxon>
        <taxon>Dothideomycetidae</taxon>
        <taxon>Mycosphaerellales</taxon>
        <taxon>Extremaceae</taxon>
        <taxon>Extremus</taxon>
    </lineage>
</organism>
<dbReference type="InterPro" id="IPR038071">
    <property type="entry name" value="UROD/MetE-like_sf"/>
</dbReference>
<dbReference type="PANTHER" id="PTHR43844:SF2">
    <property type="entry name" value="SYNTHASE, VITAMIN-B12 INDEPENDENT, PUTATIVE (AFU_ORTHOLOGUE AFUA_3G12060)-RELATED"/>
    <property type="match status" value="1"/>
</dbReference>
<accession>A0AAJ0LWT7</accession>
<sequence>MSSAPRGPPFRAEHLGSLLRPSKLLDKRHAIHQKKDSEDGLHQLEDECINECVKMQGDCGFKAISDGEYRRHMLWGTFFPTLNGMTEVKGPDASIFREYVPDIAAFLEEGHEPGETVICDGKISHTGNSSYIGHYEYLKSITPKEQHGQIKMTLCGAELEGKAYPKDVYSSDEEYFADIATAYQTELKILYDAGL</sequence>
<keyword evidence="2" id="KW-1185">Reference proteome</keyword>
<dbReference type="AlphaFoldDB" id="A0AAJ0LWT7"/>
<comment type="caution">
    <text evidence="1">The sequence shown here is derived from an EMBL/GenBank/DDBJ whole genome shotgun (WGS) entry which is preliminary data.</text>
</comment>
<dbReference type="PANTHER" id="PTHR43844">
    <property type="entry name" value="METHIONINE SYNTHASE"/>
    <property type="match status" value="1"/>
</dbReference>
<name>A0AAJ0LWT7_9PEZI</name>
<dbReference type="SUPFAM" id="SSF51726">
    <property type="entry name" value="UROD/MetE-like"/>
    <property type="match status" value="1"/>
</dbReference>
<proteinExistence type="predicted"/>
<protein>
    <submittedName>
        <fullName evidence="1">Uncharacterized protein</fullName>
    </submittedName>
</protein>
<dbReference type="EMBL" id="JAWDJX010000001">
    <property type="protein sequence ID" value="KAK3058483.1"/>
    <property type="molecule type" value="Genomic_DNA"/>
</dbReference>
<evidence type="ECO:0000313" key="1">
    <source>
        <dbReference type="EMBL" id="KAK3058483.1"/>
    </source>
</evidence>
<dbReference type="Gene3D" id="3.20.20.210">
    <property type="match status" value="1"/>
</dbReference>
<reference evidence="1" key="1">
    <citation type="submission" date="2023-04" db="EMBL/GenBank/DDBJ databases">
        <title>Black Yeasts Isolated from many extreme environments.</title>
        <authorList>
            <person name="Coleine C."/>
            <person name="Stajich J.E."/>
            <person name="Selbmann L."/>
        </authorList>
    </citation>
    <scope>NUCLEOTIDE SEQUENCE</scope>
    <source>
        <strain evidence="1">CCFEE 5312</strain>
    </source>
</reference>
<gene>
    <name evidence="1" type="ORF">LTR09_000047</name>
</gene>